<feature type="transmembrane region" description="Helical" evidence="7">
    <location>
        <begin position="315"/>
        <end position="334"/>
    </location>
</feature>
<dbReference type="GO" id="GO:0005886">
    <property type="term" value="C:plasma membrane"/>
    <property type="evidence" value="ECO:0007669"/>
    <property type="project" value="UniProtKB-SubCell"/>
</dbReference>
<keyword evidence="4 7" id="KW-0812">Transmembrane</keyword>
<dbReference type="Proteomes" id="UP000625210">
    <property type="component" value="Unassembled WGS sequence"/>
</dbReference>
<feature type="transmembrane region" description="Helical" evidence="7">
    <location>
        <begin position="52"/>
        <end position="69"/>
    </location>
</feature>
<keyword evidence="10" id="KW-1185">Reference proteome</keyword>
<feature type="transmembrane region" description="Helical" evidence="7">
    <location>
        <begin position="16"/>
        <end position="37"/>
    </location>
</feature>
<accession>A0A8J2VDX6</accession>
<comment type="similarity">
    <text evidence="2">Belongs to the acyltransferase 3 family.</text>
</comment>
<reference evidence="9" key="1">
    <citation type="journal article" date="2014" name="Int. J. Syst. Evol. Microbiol.">
        <title>Complete genome sequence of Corynebacterium casei LMG S-19264T (=DSM 44701T), isolated from a smear-ripened cheese.</title>
        <authorList>
            <consortium name="US DOE Joint Genome Institute (JGI-PGF)"/>
            <person name="Walter F."/>
            <person name="Albersmeier A."/>
            <person name="Kalinowski J."/>
            <person name="Ruckert C."/>
        </authorList>
    </citation>
    <scope>NUCLEOTIDE SEQUENCE</scope>
    <source>
        <strain evidence="9">CGMCC 1.15179</strain>
    </source>
</reference>
<dbReference type="GO" id="GO:0016413">
    <property type="term" value="F:O-acetyltransferase activity"/>
    <property type="evidence" value="ECO:0007669"/>
    <property type="project" value="TreeGrafter"/>
</dbReference>
<keyword evidence="9" id="KW-0808">Transferase</keyword>
<evidence type="ECO:0000256" key="5">
    <source>
        <dbReference type="ARBA" id="ARBA00022989"/>
    </source>
</evidence>
<proteinExistence type="inferred from homology"/>
<evidence type="ECO:0000256" key="2">
    <source>
        <dbReference type="ARBA" id="ARBA00007400"/>
    </source>
</evidence>
<feature type="transmembrane region" description="Helical" evidence="7">
    <location>
        <begin position="223"/>
        <end position="245"/>
    </location>
</feature>
<dbReference type="GO" id="GO:0009246">
    <property type="term" value="P:enterobacterial common antigen biosynthetic process"/>
    <property type="evidence" value="ECO:0007669"/>
    <property type="project" value="TreeGrafter"/>
</dbReference>
<organism evidence="9 10">
    <name type="scientific">Marinithermofilum abyssi</name>
    <dbReference type="NCBI Taxonomy" id="1571185"/>
    <lineage>
        <taxon>Bacteria</taxon>
        <taxon>Bacillati</taxon>
        <taxon>Bacillota</taxon>
        <taxon>Bacilli</taxon>
        <taxon>Bacillales</taxon>
        <taxon>Thermoactinomycetaceae</taxon>
        <taxon>Marinithermofilum</taxon>
    </lineage>
</organism>
<evidence type="ECO:0000313" key="9">
    <source>
        <dbReference type="EMBL" id="GGE03707.1"/>
    </source>
</evidence>
<protein>
    <submittedName>
        <fullName evidence="9">Acyltransferase</fullName>
    </submittedName>
</protein>
<name>A0A8J2VDX6_9BACL</name>
<evidence type="ECO:0000256" key="4">
    <source>
        <dbReference type="ARBA" id="ARBA00022692"/>
    </source>
</evidence>
<keyword evidence="6 7" id="KW-0472">Membrane</keyword>
<keyword evidence="9" id="KW-0012">Acyltransferase</keyword>
<sequence length="353" mass="41358">MKENTKYSNYIYEVHFLRAWACLMILMVHVSAGFYYVHGESHHWSTLMLNQLSRFGTPMFAVISGFLLFHQRRRFEWKRFFYSRTVKVLIPFVLWTGVYLAIQVTVFDVQIAKGFKSFVVQYLYMGKGFYHLWFMSVVLQFYLVFPLLQRLLKGFRSWLAGVLAAFVINAWFAGDWVGDLLGSNSYLIHDKAFLFHWIFYFVFGGFLAFGWDRIRAWCREQRAAMLILAMLFIVEAVWETFTFGVAPSERWVNLVAVPVLCLAMVAWFPVLERLPGVYRAGLVIGQCSMGIYLTHPLWIMLIIRDMTHALWQPGTFGFTYGLFLALSVSGVKLAEKLPWHQYLFPIPQVRMQR</sequence>
<evidence type="ECO:0000256" key="6">
    <source>
        <dbReference type="ARBA" id="ARBA00023136"/>
    </source>
</evidence>
<reference evidence="9" key="2">
    <citation type="submission" date="2020-09" db="EMBL/GenBank/DDBJ databases">
        <authorList>
            <person name="Sun Q."/>
            <person name="Zhou Y."/>
        </authorList>
    </citation>
    <scope>NUCLEOTIDE SEQUENCE</scope>
    <source>
        <strain evidence="9">CGMCC 1.15179</strain>
    </source>
</reference>
<dbReference type="AlphaFoldDB" id="A0A8J2VDX6"/>
<comment type="caution">
    <text evidence="9">The sequence shown here is derived from an EMBL/GenBank/DDBJ whole genome shotgun (WGS) entry which is preliminary data.</text>
</comment>
<evidence type="ECO:0000256" key="7">
    <source>
        <dbReference type="SAM" id="Phobius"/>
    </source>
</evidence>
<feature type="transmembrane region" description="Helical" evidence="7">
    <location>
        <begin position="89"/>
        <end position="109"/>
    </location>
</feature>
<keyword evidence="5 7" id="KW-1133">Transmembrane helix</keyword>
<dbReference type="PANTHER" id="PTHR40074">
    <property type="entry name" value="O-ACETYLTRANSFERASE WECH"/>
    <property type="match status" value="1"/>
</dbReference>
<evidence type="ECO:0000259" key="8">
    <source>
        <dbReference type="Pfam" id="PF01757"/>
    </source>
</evidence>
<feature type="transmembrane region" description="Helical" evidence="7">
    <location>
        <begin position="193"/>
        <end position="211"/>
    </location>
</feature>
<feature type="transmembrane region" description="Helical" evidence="7">
    <location>
        <begin position="282"/>
        <end position="303"/>
    </location>
</feature>
<feature type="domain" description="Acyltransferase 3" evidence="8">
    <location>
        <begin position="12"/>
        <end position="328"/>
    </location>
</feature>
<dbReference type="RefSeq" id="WP_188645958.1">
    <property type="nucleotide sequence ID" value="NZ_BMHQ01000001.1"/>
</dbReference>
<keyword evidence="3" id="KW-1003">Cell membrane</keyword>
<dbReference type="EMBL" id="BMHQ01000001">
    <property type="protein sequence ID" value="GGE03707.1"/>
    <property type="molecule type" value="Genomic_DNA"/>
</dbReference>
<feature type="transmembrane region" description="Helical" evidence="7">
    <location>
        <begin position="155"/>
        <end position="173"/>
    </location>
</feature>
<dbReference type="PANTHER" id="PTHR40074:SF2">
    <property type="entry name" value="O-ACETYLTRANSFERASE WECH"/>
    <property type="match status" value="1"/>
</dbReference>
<dbReference type="Pfam" id="PF01757">
    <property type="entry name" value="Acyl_transf_3"/>
    <property type="match status" value="1"/>
</dbReference>
<evidence type="ECO:0000313" key="10">
    <source>
        <dbReference type="Proteomes" id="UP000625210"/>
    </source>
</evidence>
<gene>
    <name evidence="9" type="ORF">GCM10011571_00740</name>
</gene>
<evidence type="ECO:0000256" key="3">
    <source>
        <dbReference type="ARBA" id="ARBA00022475"/>
    </source>
</evidence>
<dbReference type="InterPro" id="IPR002656">
    <property type="entry name" value="Acyl_transf_3_dom"/>
</dbReference>
<feature type="transmembrane region" description="Helical" evidence="7">
    <location>
        <begin position="251"/>
        <end position="270"/>
    </location>
</feature>
<feature type="transmembrane region" description="Helical" evidence="7">
    <location>
        <begin position="129"/>
        <end position="148"/>
    </location>
</feature>
<comment type="subcellular location">
    <subcellularLocation>
        <location evidence="1">Cell membrane</location>
        <topology evidence="1">Multi-pass membrane protein</topology>
    </subcellularLocation>
</comment>
<evidence type="ECO:0000256" key="1">
    <source>
        <dbReference type="ARBA" id="ARBA00004651"/>
    </source>
</evidence>